<dbReference type="AlphaFoldDB" id="A0AAE1I4X6"/>
<reference evidence="2" key="1">
    <citation type="submission" date="2021-07" db="EMBL/GenBank/DDBJ databases">
        <authorList>
            <person name="Catto M.A."/>
            <person name="Jacobson A."/>
            <person name="Kennedy G."/>
            <person name="Labadie P."/>
            <person name="Hunt B.G."/>
            <person name="Srinivasan R."/>
        </authorList>
    </citation>
    <scope>NUCLEOTIDE SEQUENCE</scope>
    <source>
        <strain evidence="2">PL_HMW_Pooled</strain>
        <tissue evidence="2">Head</tissue>
    </source>
</reference>
<accession>A0AAE1I4X6</accession>
<feature type="region of interest" description="Disordered" evidence="1">
    <location>
        <begin position="1"/>
        <end position="43"/>
    </location>
</feature>
<evidence type="ECO:0000313" key="3">
    <source>
        <dbReference type="Proteomes" id="UP001219518"/>
    </source>
</evidence>
<name>A0AAE1I4X6_9NEOP</name>
<evidence type="ECO:0000313" key="2">
    <source>
        <dbReference type="EMBL" id="KAK3932191.1"/>
    </source>
</evidence>
<proteinExistence type="predicted"/>
<feature type="compositionally biased region" description="Basic and acidic residues" evidence="1">
    <location>
        <begin position="214"/>
        <end position="226"/>
    </location>
</feature>
<organism evidence="2 3">
    <name type="scientific">Frankliniella fusca</name>
    <dbReference type="NCBI Taxonomy" id="407009"/>
    <lineage>
        <taxon>Eukaryota</taxon>
        <taxon>Metazoa</taxon>
        <taxon>Ecdysozoa</taxon>
        <taxon>Arthropoda</taxon>
        <taxon>Hexapoda</taxon>
        <taxon>Insecta</taxon>
        <taxon>Pterygota</taxon>
        <taxon>Neoptera</taxon>
        <taxon>Paraneoptera</taxon>
        <taxon>Thysanoptera</taxon>
        <taxon>Terebrantia</taxon>
        <taxon>Thripoidea</taxon>
        <taxon>Thripidae</taxon>
        <taxon>Frankliniella</taxon>
    </lineage>
</organism>
<feature type="region of interest" description="Disordered" evidence="1">
    <location>
        <begin position="70"/>
        <end position="98"/>
    </location>
</feature>
<evidence type="ECO:0000256" key="1">
    <source>
        <dbReference type="SAM" id="MobiDB-lite"/>
    </source>
</evidence>
<comment type="caution">
    <text evidence="2">The sequence shown here is derived from an EMBL/GenBank/DDBJ whole genome shotgun (WGS) entry which is preliminary data.</text>
</comment>
<protein>
    <submittedName>
        <fullName evidence="2">tRNA-specific 2-thiouridylase</fullName>
    </submittedName>
</protein>
<dbReference type="Proteomes" id="UP001219518">
    <property type="component" value="Unassembled WGS sequence"/>
</dbReference>
<gene>
    <name evidence="2" type="ORF">KUF71_011519</name>
</gene>
<reference evidence="2" key="2">
    <citation type="journal article" date="2023" name="BMC Genomics">
        <title>Pest status, molecular evolution, and epigenetic factors derived from the genome assembly of Frankliniella fusca, a thysanopteran phytovirus vector.</title>
        <authorList>
            <person name="Catto M.A."/>
            <person name="Labadie P.E."/>
            <person name="Jacobson A.L."/>
            <person name="Kennedy G.G."/>
            <person name="Srinivasan R."/>
            <person name="Hunt B.G."/>
        </authorList>
    </citation>
    <scope>NUCLEOTIDE SEQUENCE</scope>
    <source>
        <strain evidence="2">PL_HMW_Pooled</strain>
    </source>
</reference>
<dbReference type="EMBL" id="JAHWGI010001434">
    <property type="protein sequence ID" value="KAK3932191.1"/>
    <property type="molecule type" value="Genomic_DNA"/>
</dbReference>
<keyword evidence="3" id="KW-1185">Reference proteome</keyword>
<feature type="region of interest" description="Disordered" evidence="1">
    <location>
        <begin position="193"/>
        <end position="255"/>
    </location>
</feature>
<sequence length="255" mass="27093">MKCSQIELNLSHPDEDEAGAGAALASDHWDGNPSPHPARARAPGLLKRIPTASEMENPDPAAHMVEDDVDVESGLGGSGSGGSPTSRHLPGTEGTPIKVTPKTEKIFKKMLSWSADTMVQIEAHTIVTTCRRGAARRAQGPAALRSTSASDRKSDMYRIRGRDAIQNLFVISTSSVPQISLAPFWAQVEANFRPGPEPGSAVTVSTSRTPKTVRARDSDKAVRPIRPDPCSGARPAQGDPPVSPLRLAQHQHAAP</sequence>